<keyword evidence="4 7" id="KW-0378">Hydrolase</keyword>
<dbReference type="InterPro" id="IPR029045">
    <property type="entry name" value="ClpP/crotonase-like_dom_sf"/>
</dbReference>
<keyword evidence="2 10" id="KW-0934">Plastid</keyword>
<evidence type="ECO:0000256" key="3">
    <source>
        <dbReference type="ARBA" id="ARBA00022670"/>
    </source>
</evidence>
<evidence type="ECO:0000256" key="6">
    <source>
        <dbReference type="ARBA" id="ARBA00034021"/>
    </source>
</evidence>
<dbReference type="PROSITE" id="PS00382">
    <property type="entry name" value="CLP_PROTEASE_HIS"/>
    <property type="match status" value="1"/>
</dbReference>
<reference evidence="10" key="1">
    <citation type="submission" date="2019-09" db="EMBL/GenBank/DDBJ databases">
        <authorList>
            <person name="Jin D.-M."/>
            <person name="Gan L."/>
            <person name="Yang J.-B."/>
            <person name="Jin J.-J."/>
            <person name="Yi T.-S."/>
        </authorList>
    </citation>
    <scope>NUCLEOTIDE SEQUENCE</scope>
</reference>
<dbReference type="GO" id="GO:0004176">
    <property type="term" value="F:ATP-dependent peptidase activity"/>
    <property type="evidence" value="ECO:0007669"/>
    <property type="project" value="InterPro"/>
</dbReference>
<dbReference type="GO" id="GO:0051117">
    <property type="term" value="F:ATPase binding"/>
    <property type="evidence" value="ECO:0007669"/>
    <property type="project" value="TreeGrafter"/>
</dbReference>
<name>A0A7G8QCC7_9ROSI</name>
<feature type="active site" description="Nucleophile" evidence="7">
    <location>
        <position position="107"/>
    </location>
</feature>
<comment type="subunit">
    <text evidence="7">Component of the chloroplastic Clp protease core complex.</text>
</comment>
<dbReference type="CDD" id="cd07017">
    <property type="entry name" value="S14_ClpP_2"/>
    <property type="match status" value="1"/>
</dbReference>
<evidence type="ECO:0000256" key="4">
    <source>
        <dbReference type="ARBA" id="ARBA00022801"/>
    </source>
</evidence>
<dbReference type="SUPFAM" id="SSF52096">
    <property type="entry name" value="ClpP/crotonase"/>
    <property type="match status" value="1"/>
</dbReference>
<feature type="active site" evidence="7 8">
    <location>
        <position position="132"/>
    </location>
</feature>
<evidence type="ECO:0000256" key="2">
    <source>
        <dbReference type="ARBA" id="ARBA00022640"/>
    </source>
</evidence>
<keyword evidence="7" id="KW-0963">Cytoplasm</keyword>
<dbReference type="AlphaFoldDB" id="A0A7G8QCC7"/>
<evidence type="ECO:0000256" key="1">
    <source>
        <dbReference type="ARBA" id="ARBA00007039"/>
    </source>
</evidence>
<dbReference type="Gene3D" id="3.90.226.10">
    <property type="entry name" value="2-enoyl-CoA Hydratase, Chain A, domain 1"/>
    <property type="match status" value="1"/>
</dbReference>
<dbReference type="RefSeq" id="YP_009975093.1">
    <property type="nucleotide sequence ID" value="NC_051999.1"/>
</dbReference>
<reference evidence="10" key="2">
    <citation type="journal article" date="2020" name="Front. Plant Sci.">
        <title>The Loss of the Inverted Repeat in the Putranjivoid Clade of Malpighiales.</title>
        <authorList>
            <person name="Jin D.M."/>
            <person name="Wicke S."/>
            <person name="Gan L."/>
            <person name="Yang J.B."/>
            <person name="Jin J.J."/>
            <person name="Yi T.S."/>
        </authorList>
    </citation>
    <scope>NUCLEOTIDE SEQUENCE</scope>
</reference>
<dbReference type="GO" id="GO:0009368">
    <property type="term" value="C:endopeptidase Clp complex"/>
    <property type="evidence" value="ECO:0007669"/>
    <property type="project" value="TreeGrafter"/>
</dbReference>
<dbReference type="GO" id="GO:0006515">
    <property type="term" value="P:protein quality control for misfolded or incompletely synthesized proteins"/>
    <property type="evidence" value="ECO:0007669"/>
    <property type="project" value="TreeGrafter"/>
</dbReference>
<dbReference type="PANTHER" id="PTHR10381:SF15">
    <property type="entry name" value="CHLOROPLASTIC ATP-DEPENDENT CLP PROTEASE PROTEOLYTIC SUBUNIT 1"/>
    <property type="match status" value="1"/>
</dbReference>
<gene>
    <name evidence="7 10" type="primary">clpP</name>
</gene>
<comment type="similarity">
    <text evidence="1 7 9">Belongs to the peptidase S14 family.</text>
</comment>
<evidence type="ECO:0000256" key="9">
    <source>
        <dbReference type="RuleBase" id="RU003567"/>
    </source>
</evidence>
<comment type="subcellular location">
    <subcellularLocation>
        <location evidence="7">Cytoplasm</location>
    </subcellularLocation>
</comment>
<dbReference type="InterPro" id="IPR001907">
    <property type="entry name" value="ClpP"/>
</dbReference>
<evidence type="ECO:0000256" key="7">
    <source>
        <dbReference type="HAMAP-Rule" id="MF_00444"/>
    </source>
</evidence>
<dbReference type="PRINTS" id="PR00127">
    <property type="entry name" value="CLPPROTEASEP"/>
</dbReference>
<dbReference type="GeneID" id="60461593"/>
<evidence type="ECO:0000313" key="10">
    <source>
        <dbReference type="EMBL" id="QNK04435.1"/>
    </source>
</evidence>
<dbReference type="GO" id="GO:0009532">
    <property type="term" value="C:plastid stroma"/>
    <property type="evidence" value="ECO:0007669"/>
    <property type="project" value="UniProtKB-ARBA"/>
</dbReference>
<comment type="catalytic activity">
    <reaction evidence="6 7 8">
        <text>Hydrolysis of proteins to small peptides in the presence of ATP and magnesium. alpha-casein is the usual test substrate. In the absence of ATP, only oligopeptides shorter than five residues are hydrolyzed (such as succinyl-Leu-Tyr-|-NHMec, and Leu-Tyr-Leu-|-Tyr-Trp, in which cleavage of the -Tyr-|-Leu- and -Tyr-|-Trp bonds also occurs).</text>
        <dbReference type="EC" id="3.4.21.92"/>
    </reaction>
</comment>
<dbReference type="InterPro" id="IPR033135">
    <property type="entry name" value="ClpP_His_AS"/>
</dbReference>
<comment type="function">
    <text evidence="7">Cleaves peptides in various proteins in a process that requires ATP hydrolysis. Has a chymotrypsin-like activity. Plays a major role in the degradation of misfolded proteins.</text>
</comment>
<dbReference type="GO" id="GO:0004252">
    <property type="term" value="F:serine-type endopeptidase activity"/>
    <property type="evidence" value="ECO:0007669"/>
    <property type="project" value="UniProtKB-UniRule"/>
</dbReference>
<geneLocation type="plastid" evidence="10"/>
<dbReference type="Pfam" id="PF00574">
    <property type="entry name" value="CLP_protease"/>
    <property type="match status" value="1"/>
</dbReference>
<dbReference type="HAMAP" id="MF_00444">
    <property type="entry name" value="ClpP"/>
    <property type="match status" value="1"/>
</dbReference>
<proteinExistence type="inferred from homology"/>
<dbReference type="InterPro" id="IPR023562">
    <property type="entry name" value="ClpP/TepA"/>
</dbReference>
<evidence type="ECO:0000256" key="8">
    <source>
        <dbReference type="PROSITE-ProRule" id="PRU10086"/>
    </source>
</evidence>
<dbReference type="PANTHER" id="PTHR10381">
    <property type="entry name" value="ATP-DEPENDENT CLP PROTEASE PROTEOLYTIC SUBUNIT"/>
    <property type="match status" value="1"/>
</dbReference>
<keyword evidence="5 7" id="KW-0720">Serine protease</keyword>
<dbReference type="EMBL" id="MN504788">
    <property type="protein sequence ID" value="QNK04435.1"/>
    <property type="molecule type" value="Genomic_DNA"/>
</dbReference>
<keyword evidence="3 7" id="KW-0645">Protease</keyword>
<evidence type="ECO:0000256" key="5">
    <source>
        <dbReference type="ARBA" id="ARBA00022825"/>
    </source>
</evidence>
<organism evidence="10">
    <name type="scientific">Drypetes chevalieri</name>
    <dbReference type="NCBI Taxonomy" id="2708816"/>
    <lineage>
        <taxon>Eukaryota</taxon>
        <taxon>Viridiplantae</taxon>
        <taxon>Streptophyta</taxon>
        <taxon>Embryophyta</taxon>
        <taxon>Tracheophyta</taxon>
        <taxon>Spermatophyta</taxon>
        <taxon>Magnoliopsida</taxon>
        <taxon>eudicotyledons</taxon>
        <taxon>Gunneridae</taxon>
        <taxon>Pentapetalae</taxon>
        <taxon>rosids</taxon>
        <taxon>fabids</taxon>
        <taxon>Malpighiales</taxon>
        <taxon>Putranjivaceae</taxon>
        <taxon>Drypetes</taxon>
    </lineage>
</organism>
<protein>
    <recommendedName>
        <fullName evidence="7 9">ATP-dependent Clp protease proteolytic subunit</fullName>
        <ecNumber evidence="7">3.4.21.92</ecNumber>
    </recommendedName>
    <alternativeName>
        <fullName evidence="7">Endopeptidase Clp</fullName>
    </alternativeName>
</protein>
<sequence>MPVGIPKVPFEYSFDDDNEEDEKIEWLDIYTRLHRERILFLGQPINDQIANTIIGLIVYLTIEDPHEDINLFIQSSGGLIVPGLGIYDMINHVGPDVRTIGLGLTASMASFILSGGAPNKRISFPHNRILMHQPFLDLPEEADLDLGDLEAEMEELLRLREIIVEGYAKRTGKPVEIINEDIERDCFMTPQEAQAYGIIDSIGASSRELRFDNFQSGFDDSAVEAESDVDKSEFGQFES</sequence>
<dbReference type="EC" id="3.4.21.92" evidence="7"/>
<accession>A0A7G8QCC7</accession>